<dbReference type="Proteomes" id="UP000015105">
    <property type="component" value="Chromosome 2D"/>
</dbReference>
<evidence type="ECO:0000313" key="1">
    <source>
        <dbReference type="EnsemblPlants" id="AET2Gv20670800.1"/>
    </source>
</evidence>
<sequence length="121" mass="13407">SFLRSQKKRECELEYSGSDFHEKLMFFFKTGGTISAPRQLLPVLLDLATNWPPASPGSVPPADSPRFPKERKERRAMAMAALREASRRLASISTWSPAGAATRPLLLTHSRGITHKLFIGG</sequence>
<keyword evidence="2" id="KW-1185">Reference proteome</keyword>
<dbReference type="EnsemblPlants" id="AET2Gv20670800.1">
    <property type="protein sequence ID" value="AET2Gv20670800.1"/>
    <property type="gene ID" value="AET2Gv20670800"/>
</dbReference>
<reference evidence="2" key="1">
    <citation type="journal article" date="2014" name="Science">
        <title>Ancient hybridizations among the ancestral genomes of bread wheat.</title>
        <authorList>
            <consortium name="International Wheat Genome Sequencing Consortium,"/>
            <person name="Marcussen T."/>
            <person name="Sandve S.R."/>
            <person name="Heier L."/>
            <person name="Spannagl M."/>
            <person name="Pfeifer M."/>
            <person name="Jakobsen K.S."/>
            <person name="Wulff B.B."/>
            <person name="Steuernagel B."/>
            <person name="Mayer K.F."/>
            <person name="Olsen O.A."/>
        </authorList>
    </citation>
    <scope>NUCLEOTIDE SEQUENCE [LARGE SCALE GENOMIC DNA]</scope>
    <source>
        <strain evidence="2">cv. AL8/78</strain>
    </source>
</reference>
<reference evidence="2" key="2">
    <citation type="journal article" date="2017" name="Nat. Plants">
        <title>The Aegilops tauschii genome reveals multiple impacts of transposons.</title>
        <authorList>
            <person name="Zhao G."/>
            <person name="Zou C."/>
            <person name="Li K."/>
            <person name="Wang K."/>
            <person name="Li T."/>
            <person name="Gao L."/>
            <person name="Zhang X."/>
            <person name="Wang H."/>
            <person name="Yang Z."/>
            <person name="Liu X."/>
            <person name="Jiang W."/>
            <person name="Mao L."/>
            <person name="Kong X."/>
            <person name="Jiao Y."/>
            <person name="Jia J."/>
        </authorList>
    </citation>
    <scope>NUCLEOTIDE SEQUENCE [LARGE SCALE GENOMIC DNA]</scope>
    <source>
        <strain evidence="2">cv. AL8/78</strain>
    </source>
</reference>
<dbReference type="AlphaFoldDB" id="A0A453BY64"/>
<evidence type="ECO:0000313" key="2">
    <source>
        <dbReference type="Proteomes" id="UP000015105"/>
    </source>
</evidence>
<proteinExistence type="predicted"/>
<protein>
    <submittedName>
        <fullName evidence="1">Uncharacterized protein</fullName>
    </submittedName>
</protein>
<dbReference type="Gramene" id="AET2Gv20670800.1">
    <property type="protein sequence ID" value="AET2Gv20670800.1"/>
    <property type="gene ID" value="AET2Gv20670800"/>
</dbReference>
<organism evidence="1 2">
    <name type="scientific">Aegilops tauschii subsp. strangulata</name>
    <name type="common">Goatgrass</name>
    <dbReference type="NCBI Taxonomy" id="200361"/>
    <lineage>
        <taxon>Eukaryota</taxon>
        <taxon>Viridiplantae</taxon>
        <taxon>Streptophyta</taxon>
        <taxon>Embryophyta</taxon>
        <taxon>Tracheophyta</taxon>
        <taxon>Spermatophyta</taxon>
        <taxon>Magnoliopsida</taxon>
        <taxon>Liliopsida</taxon>
        <taxon>Poales</taxon>
        <taxon>Poaceae</taxon>
        <taxon>BOP clade</taxon>
        <taxon>Pooideae</taxon>
        <taxon>Triticodae</taxon>
        <taxon>Triticeae</taxon>
        <taxon>Triticinae</taxon>
        <taxon>Aegilops</taxon>
    </lineage>
</organism>
<reference evidence="1" key="3">
    <citation type="journal article" date="2017" name="Nature">
        <title>Genome sequence of the progenitor of the wheat D genome Aegilops tauschii.</title>
        <authorList>
            <person name="Luo M.C."/>
            <person name="Gu Y.Q."/>
            <person name="Puiu D."/>
            <person name="Wang H."/>
            <person name="Twardziok S.O."/>
            <person name="Deal K.R."/>
            <person name="Huo N."/>
            <person name="Zhu T."/>
            <person name="Wang L."/>
            <person name="Wang Y."/>
            <person name="McGuire P.E."/>
            <person name="Liu S."/>
            <person name="Long H."/>
            <person name="Ramasamy R.K."/>
            <person name="Rodriguez J.C."/>
            <person name="Van S.L."/>
            <person name="Yuan L."/>
            <person name="Wang Z."/>
            <person name="Xia Z."/>
            <person name="Xiao L."/>
            <person name="Anderson O.D."/>
            <person name="Ouyang S."/>
            <person name="Liang Y."/>
            <person name="Zimin A.V."/>
            <person name="Pertea G."/>
            <person name="Qi P."/>
            <person name="Bennetzen J.L."/>
            <person name="Dai X."/>
            <person name="Dawson M.W."/>
            <person name="Muller H.G."/>
            <person name="Kugler K."/>
            <person name="Rivarola-Duarte L."/>
            <person name="Spannagl M."/>
            <person name="Mayer K.F.X."/>
            <person name="Lu F.H."/>
            <person name="Bevan M.W."/>
            <person name="Leroy P."/>
            <person name="Li P."/>
            <person name="You F.M."/>
            <person name="Sun Q."/>
            <person name="Liu Z."/>
            <person name="Lyons E."/>
            <person name="Wicker T."/>
            <person name="Salzberg S.L."/>
            <person name="Devos K.M."/>
            <person name="Dvorak J."/>
        </authorList>
    </citation>
    <scope>NUCLEOTIDE SEQUENCE [LARGE SCALE GENOMIC DNA]</scope>
    <source>
        <strain evidence="1">cv. AL8/78</strain>
    </source>
</reference>
<reference evidence="1" key="5">
    <citation type="journal article" date="2021" name="G3 (Bethesda)">
        <title>Aegilops tauschii genome assembly Aet v5.0 features greater sequence contiguity and improved annotation.</title>
        <authorList>
            <person name="Wang L."/>
            <person name="Zhu T."/>
            <person name="Rodriguez J.C."/>
            <person name="Deal K.R."/>
            <person name="Dubcovsky J."/>
            <person name="McGuire P.E."/>
            <person name="Lux T."/>
            <person name="Spannagl M."/>
            <person name="Mayer K.F.X."/>
            <person name="Baldrich P."/>
            <person name="Meyers B.C."/>
            <person name="Huo N."/>
            <person name="Gu Y.Q."/>
            <person name="Zhou H."/>
            <person name="Devos K.M."/>
            <person name="Bennetzen J.L."/>
            <person name="Unver T."/>
            <person name="Budak H."/>
            <person name="Gulick P.J."/>
            <person name="Galiba G."/>
            <person name="Kalapos B."/>
            <person name="Nelson D.R."/>
            <person name="Li P."/>
            <person name="You F.M."/>
            <person name="Luo M.C."/>
            <person name="Dvorak J."/>
        </authorList>
    </citation>
    <scope>NUCLEOTIDE SEQUENCE [LARGE SCALE GENOMIC DNA]</scope>
    <source>
        <strain evidence="1">cv. AL8/78</strain>
    </source>
</reference>
<name>A0A453BY64_AEGTS</name>
<reference evidence="1" key="4">
    <citation type="submission" date="2019-03" db="UniProtKB">
        <authorList>
            <consortium name="EnsemblPlants"/>
        </authorList>
    </citation>
    <scope>IDENTIFICATION</scope>
</reference>
<dbReference type="STRING" id="200361.A0A453BY64"/>
<accession>A0A453BY64</accession>